<organism evidence="1 2">
    <name type="scientific">Streptantibioticus rubrisoli</name>
    <dbReference type="NCBI Taxonomy" id="1387313"/>
    <lineage>
        <taxon>Bacteria</taxon>
        <taxon>Bacillati</taxon>
        <taxon>Actinomycetota</taxon>
        <taxon>Actinomycetes</taxon>
        <taxon>Kitasatosporales</taxon>
        <taxon>Streptomycetaceae</taxon>
        <taxon>Streptantibioticus</taxon>
    </lineage>
</organism>
<comment type="caution">
    <text evidence="1">The sequence shown here is derived from an EMBL/GenBank/DDBJ whole genome shotgun (WGS) entry which is preliminary data.</text>
</comment>
<evidence type="ECO:0000313" key="1">
    <source>
        <dbReference type="EMBL" id="MCQ4040528.1"/>
    </source>
</evidence>
<dbReference type="EMBL" id="JANFNH010000001">
    <property type="protein sequence ID" value="MCQ4040528.1"/>
    <property type="molecule type" value="Genomic_DNA"/>
</dbReference>
<keyword evidence="2" id="KW-1185">Reference proteome</keyword>
<protein>
    <recommendedName>
        <fullName evidence="3">MarR family transcriptional regulator</fullName>
    </recommendedName>
</protein>
<dbReference type="RefSeq" id="WP_255924478.1">
    <property type="nucleotide sequence ID" value="NZ_JANFNH010000001.1"/>
</dbReference>
<evidence type="ECO:0000313" key="2">
    <source>
        <dbReference type="Proteomes" id="UP001206206"/>
    </source>
</evidence>
<evidence type="ECO:0008006" key="3">
    <source>
        <dbReference type="Google" id="ProtNLM"/>
    </source>
</evidence>
<dbReference type="Proteomes" id="UP001206206">
    <property type="component" value="Unassembled WGS sequence"/>
</dbReference>
<accession>A0ABT1P8G1</accession>
<reference evidence="1 2" key="1">
    <citation type="submission" date="2022-06" db="EMBL/GenBank/DDBJ databases">
        <title>Draft genome sequence of type strain Streptomyces rubrisoli DSM 42083.</title>
        <authorList>
            <person name="Duangmal K."/>
            <person name="Klaysubun C."/>
        </authorList>
    </citation>
    <scope>NUCLEOTIDE SEQUENCE [LARGE SCALE GENOMIC DNA]</scope>
    <source>
        <strain evidence="1 2">DSM 42083</strain>
    </source>
</reference>
<gene>
    <name evidence="1" type="ORF">NON19_00455</name>
</gene>
<name>A0ABT1P8G1_9ACTN</name>
<proteinExistence type="predicted"/>
<sequence length="85" mass="9160">MCRAEGRRLAVDRCFELSYQWLTQSQARAFRLIAAVGEPDVSVPGPAAALGVAADVAEELLESLVAAAMWCFRQAKPPGTARLRA</sequence>